<feature type="region of interest" description="Disordered" evidence="1">
    <location>
        <begin position="1"/>
        <end position="22"/>
    </location>
</feature>
<dbReference type="AlphaFoldDB" id="A0A6A6VKM3"/>
<sequence>MVLTSGASLAEAPDLSPQQLERLTRSVERKKQRLEADIAEYIRRKQADLHSYERELIQQCRSMESSSPSSDNGQTTSKHPMHSGVENASSSSEAKDTTSEAEVSSKRSKHTRVQKREKELCGFVTPLYLPLLEAHDHPPAKKRKDKMRHAAEKGAETTSSSSSSTMNGASPLKDAQKGEENRKPQSKAPVGTLERPGSSREDSDATTADENAGPLKKRRSALRKSSLRGQNSSKLRRKRVSIVIDDQIVLPADNIDENAVLSPSENSNASTPMGDMPIDPLLTDYHSHQDPVHHSLPYPILHPSSALNGGPGPTLEETSPVEPGPPQTETQTYLDPSPPPQAPTLPFNASASPIFPNVLETAAAEEEKKFASSDDQRRGFKTYVGGLSGSGVDNVDQSGSYGYPSSLGASYLESYMKSRPLTVRMQAADKAELDEEEKRALMGDGEDEEMGGVDIAQGERESAGDRRRAHGQDDDDEMDVIGSMEGF</sequence>
<organism evidence="2 3">
    <name type="scientific">Sporormia fimetaria CBS 119925</name>
    <dbReference type="NCBI Taxonomy" id="1340428"/>
    <lineage>
        <taxon>Eukaryota</taxon>
        <taxon>Fungi</taxon>
        <taxon>Dikarya</taxon>
        <taxon>Ascomycota</taxon>
        <taxon>Pezizomycotina</taxon>
        <taxon>Dothideomycetes</taxon>
        <taxon>Pleosporomycetidae</taxon>
        <taxon>Pleosporales</taxon>
        <taxon>Sporormiaceae</taxon>
        <taxon>Sporormia</taxon>
    </lineage>
</organism>
<keyword evidence="3" id="KW-1185">Reference proteome</keyword>
<proteinExistence type="predicted"/>
<accession>A0A6A6VKM3</accession>
<dbReference type="EMBL" id="MU006562">
    <property type="protein sequence ID" value="KAF2751172.1"/>
    <property type="molecule type" value="Genomic_DNA"/>
</dbReference>
<reference evidence="2" key="1">
    <citation type="journal article" date="2020" name="Stud. Mycol.">
        <title>101 Dothideomycetes genomes: a test case for predicting lifestyles and emergence of pathogens.</title>
        <authorList>
            <person name="Haridas S."/>
            <person name="Albert R."/>
            <person name="Binder M."/>
            <person name="Bloem J."/>
            <person name="Labutti K."/>
            <person name="Salamov A."/>
            <person name="Andreopoulos B."/>
            <person name="Baker S."/>
            <person name="Barry K."/>
            <person name="Bills G."/>
            <person name="Bluhm B."/>
            <person name="Cannon C."/>
            <person name="Castanera R."/>
            <person name="Culley D."/>
            <person name="Daum C."/>
            <person name="Ezra D."/>
            <person name="Gonzalez J."/>
            <person name="Henrissat B."/>
            <person name="Kuo A."/>
            <person name="Liang C."/>
            <person name="Lipzen A."/>
            <person name="Lutzoni F."/>
            <person name="Magnuson J."/>
            <person name="Mondo S."/>
            <person name="Nolan M."/>
            <person name="Ohm R."/>
            <person name="Pangilinan J."/>
            <person name="Park H.-J."/>
            <person name="Ramirez L."/>
            <person name="Alfaro M."/>
            <person name="Sun H."/>
            <person name="Tritt A."/>
            <person name="Yoshinaga Y."/>
            <person name="Zwiers L.-H."/>
            <person name="Turgeon B."/>
            <person name="Goodwin S."/>
            <person name="Spatafora J."/>
            <person name="Crous P."/>
            <person name="Grigoriev I."/>
        </authorList>
    </citation>
    <scope>NUCLEOTIDE SEQUENCE</scope>
    <source>
        <strain evidence="2">CBS 119925</strain>
    </source>
</reference>
<evidence type="ECO:0000313" key="2">
    <source>
        <dbReference type="EMBL" id="KAF2751172.1"/>
    </source>
</evidence>
<feature type="compositionally biased region" description="Basic and acidic residues" evidence="1">
    <location>
        <begin position="457"/>
        <end position="472"/>
    </location>
</feature>
<feature type="region of interest" description="Disordered" evidence="1">
    <location>
        <begin position="58"/>
        <end position="120"/>
    </location>
</feature>
<feature type="compositionally biased region" description="Polar residues" evidence="1">
    <location>
        <begin position="59"/>
        <end position="78"/>
    </location>
</feature>
<protein>
    <submittedName>
        <fullName evidence="2">Uncharacterized protein</fullName>
    </submittedName>
</protein>
<feature type="compositionally biased region" description="Basic and acidic residues" evidence="1">
    <location>
        <begin position="174"/>
        <end position="183"/>
    </location>
</feature>
<dbReference type="Proteomes" id="UP000799440">
    <property type="component" value="Unassembled WGS sequence"/>
</dbReference>
<feature type="region of interest" description="Disordered" evidence="1">
    <location>
        <begin position="429"/>
        <end position="487"/>
    </location>
</feature>
<evidence type="ECO:0000256" key="1">
    <source>
        <dbReference type="SAM" id="MobiDB-lite"/>
    </source>
</evidence>
<feature type="compositionally biased region" description="Polar residues" evidence="1">
    <location>
        <begin position="261"/>
        <end position="271"/>
    </location>
</feature>
<feature type="region of interest" description="Disordered" evidence="1">
    <location>
        <begin position="132"/>
        <end position="351"/>
    </location>
</feature>
<feature type="compositionally biased region" description="Basic and acidic residues" evidence="1">
    <location>
        <begin position="429"/>
        <end position="441"/>
    </location>
</feature>
<dbReference type="OrthoDB" id="5326588at2759"/>
<name>A0A6A6VKM3_9PLEO</name>
<gene>
    <name evidence="2" type="ORF">M011DRAFT_103408</name>
</gene>
<evidence type="ECO:0000313" key="3">
    <source>
        <dbReference type="Proteomes" id="UP000799440"/>
    </source>
</evidence>
<feature type="compositionally biased region" description="Basic residues" evidence="1">
    <location>
        <begin position="215"/>
        <end position="226"/>
    </location>
</feature>